<dbReference type="AlphaFoldDB" id="A0A0F4KSJ6"/>
<dbReference type="OrthoDB" id="2327103at2"/>
<keyword evidence="2" id="KW-0472">Membrane</keyword>
<evidence type="ECO:0000256" key="1">
    <source>
        <dbReference type="SAM" id="MobiDB-lite"/>
    </source>
</evidence>
<feature type="region of interest" description="Disordered" evidence="1">
    <location>
        <begin position="1"/>
        <end position="31"/>
    </location>
</feature>
<dbReference type="InterPro" id="IPR009214">
    <property type="entry name" value="DUF1129"/>
</dbReference>
<feature type="transmembrane region" description="Helical" evidence="2">
    <location>
        <begin position="215"/>
        <end position="235"/>
    </location>
</feature>
<dbReference type="PATRIC" id="fig|1218508.4.peg.1535"/>
<sequence length="249" mass="28520">MDPRQKNKQAQKKQQAKAAKRHEQALVAQQVAAASPEQLRAKLSKRNEDYLFKLHKALVENGKSDQQAQRQVDDLLSEVIDNQIKGIPARQLYGTVATEVDTLLHKKETSNKQVEFWKLSVDGALLWGAMFLVVFGIMGFFTKHPDRSNQMGILTTIVICALWGILFAWFNQQMMETKKKRKSAWQIILYSVLALVVIWMVSLLTYILPPAINPILPPIVNIILAVVVYGIRWLFRYYYHITINTLSGR</sequence>
<evidence type="ECO:0000256" key="2">
    <source>
        <dbReference type="SAM" id="Phobius"/>
    </source>
</evidence>
<feature type="transmembrane region" description="Helical" evidence="2">
    <location>
        <begin position="153"/>
        <end position="171"/>
    </location>
</feature>
<evidence type="ECO:0008006" key="5">
    <source>
        <dbReference type="Google" id="ProtNLM"/>
    </source>
</evidence>
<dbReference type="RefSeq" id="WP_045923362.1">
    <property type="nucleotide sequence ID" value="NZ_JBHTHW010000004.1"/>
</dbReference>
<dbReference type="Pfam" id="PF06570">
    <property type="entry name" value="DUF1129"/>
    <property type="match status" value="1"/>
</dbReference>
<comment type="caution">
    <text evidence="3">The sequence shown here is derived from an EMBL/GenBank/DDBJ whole genome shotgun (WGS) entry which is preliminary data.</text>
</comment>
<dbReference type="Proteomes" id="UP000033695">
    <property type="component" value="Unassembled WGS sequence"/>
</dbReference>
<keyword evidence="2" id="KW-0812">Transmembrane</keyword>
<accession>A0A0F4KSJ6</accession>
<keyword evidence="2" id="KW-1133">Transmembrane helix</keyword>
<keyword evidence="4" id="KW-1185">Reference proteome</keyword>
<dbReference type="PIRSF" id="PIRSF033111">
    <property type="entry name" value="UCP033111"/>
    <property type="match status" value="1"/>
</dbReference>
<feature type="transmembrane region" description="Helical" evidence="2">
    <location>
        <begin position="116"/>
        <end position="141"/>
    </location>
</feature>
<protein>
    <recommendedName>
        <fullName evidence="5">Integral membrane protein</fullName>
    </recommendedName>
</protein>
<feature type="compositionally biased region" description="Basic residues" evidence="1">
    <location>
        <begin position="1"/>
        <end position="20"/>
    </location>
</feature>
<organism evidence="3 4">
    <name type="scientific">Bombilactobacillus mellis</name>
    <dbReference type="NCBI Taxonomy" id="1218508"/>
    <lineage>
        <taxon>Bacteria</taxon>
        <taxon>Bacillati</taxon>
        <taxon>Bacillota</taxon>
        <taxon>Bacilli</taxon>
        <taxon>Lactobacillales</taxon>
        <taxon>Lactobacillaceae</taxon>
        <taxon>Bombilactobacillus</taxon>
    </lineage>
</organism>
<proteinExistence type="predicted"/>
<dbReference type="STRING" id="1218508.JG29_15420"/>
<evidence type="ECO:0000313" key="4">
    <source>
        <dbReference type="Proteomes" id="UP000033695"/>
    </source>
</evidence>
<name>A0A0F4KSJ6_9LACO</name>
<dbReference type="HOGENOM" id="CLU_085977_1_1_9"/>
<evidence type="ECO:0000313" key="3">
    <source>
        <dbReference type="EMBL" id="KJY48196.1"/>
    </source>
</evidence>
<reference evidence="3 4" key="1">
    <citation type="submission" date="2014-12" db="EMBL/GenBank/DDBJ databases">
        <title>Comparative genomics of the lactic acid bacteria isolated from the honey bee gut.</title>
        <authorList>
            <person name="Ellegaard K.M."/>
            <person name="Tamarit D."/>
            <person name="Javelind E."/>
            <person name="Olofsson T."/>
            <person name="Andersson S.G."/>
            <person name="Vasquez A."/>
        </authorList>
    </citation>
    <scope>NUCLEOTIDE SEQUENCE [LARGE SCALE GENOMIC DNA]</scope>
    <source>
        <strain evidence="3 4">Hon2</strain>
    </source>
</reference>
<gene>
    <name evidence="3" type="ORF">JG29_15420</name>
</gene>
<feature type="transmembrane region" description="Helical" evidence="2">
    <location>
        <begin position="183"/>
        <end position="209"/>
    </location>
</feature>
<dbReference type="EMBL" id="JXBZ01000010">
    <property type="protein sequence ID" value="KJY48196.1"/>
    <property type="molecule type" value="Genomic_DNA"/>
</dbReference>